<comment type="caution">
    <text evidence="9">The sequence shown here is derived from an EMBL/GenBank/DDBJ whole genome shotgun (WGS) entry which is preliminary data.</text>
</comment>
<dbReference type="InterPro" id="IPR017441">
    <property type="entry name" value="Protein_kinase_ATP_BS"/>
</dbReference>
<reference evidence="10" key="1">
    <citation type="journal article" date="2019" name="Int. J. Syst. Evol. Microbiol.">
        <title>The Global Catalogue of Microorganisms (GCM) 10K type strain sequencing project: providing services to taxonomists for standard genome sequencing and annotation.</title>
        <authorList>
            <consortium name="The Broad Institute Genomics Platform"/>
            <consortium name="The Broad Institute Genome Sequencing Center for Infectious Disease"/>
            <person name="Wu L."/>
            <person name="Ma J."/>
        </authorList>
    </citation>
    <scope>NUCLEOTIDE SEQUENCE [LARGE SCALE GENOMIC DNA]</scope>
    <source>
        <strain evidence="10">JCM 13004</strain>
    </source>
</reference>
<keyword evidence="5" id="KW-0418">Kinase</keyword>
<proteinExistence type="predicted"/>
<dbReference type="Gene3D" id="1.25.40.10">
    <property type="entry name" value="Tetratricopeptide repeat domain"/>
    <property type="match status" value="1"/>
</dbReference>
<dbReference type="SMART" id="SM00220">
    <property type="entry name" value="S_TKc"/>
    <property type="match status" value="1"/>
</dbReference>
<dbReference type="Proteomes" id="UP001500037">
    <property type="component" value="Unassembled WGS sequence"/>
</dbReference>
<dbReference type="EMBL" id="BAAALF010000100">
    <property type="protein sequence ID" value="GAA1252422.1"/>
    <property type="molecule type" value="Genomic_DNA"/>
</dbReference>
<dbReference type="RefSeq" id="WP_344444102.1">
    <property type="nucleotide sequence ID" value="NZ_BAAALF010000100.1"/>
</dbReference>
<evidence type="ECO:0000256" key="2">
    <source>
        <dbReference type="ARBA" id="ARBA00022527"/>
    </source>
</evidence>
<dbReference type="CDD" id="cd14014">
    <property type="entry name" value="STKc_PknB_like"/>
    <property type="match status" value="1"/>
</dbReference>
<evidence type="ECO:0000256" key="6">
    <source>
        <dbReference type="ARBA" id="ARBA00022840"/>
    </source>
</evidence>
<evidence type="ECO:0000259" key="8">
    <source>
        <dbReference type="PROSITE" id="PS50011"/>
    </source>
</evidence>
<dbReference type="PROSITE" id="PS00107">
    <property type="entry name" value="PROTEIN_KINASE_ATP"/>
    <property type="match status" value="1"/>
</dbReference>
<evidence type="ECO:0000256" key="3">
    <source>
        <dbReference type="ARBA" id="ARBA00022679"/>
    </source>
</evidence>
<evidence type="ECO:0000313" key="9">
    <source>
        <dbReference type="EMBL" id="GAA1252422.1"/>
    </source>
</evidence>
<dbReference type="InterPro" id="IPR008271">
    <property type="entry name" value="Ser/Thr_kinase_AS"/>
</dbReference>
<dbReference type="PANTHER" id="PTHR43289:SF6">
    <property type="entry name" value="SERINE_THREONINE-PROTEIN KINASE NEKL-3"/>
    <property type="match status" value="1"/>
</dbReference>
<evidence type="ECO:0000256" key="1">
    <source>
        <dbReference type="ARBA" id="ARBA00012513"/>
    </source>
</evidence>
<dbReference type="InterPro" id="IPR000719">
    <property type="entry name" value="Prot_kinase_dom"/>
</dbReference>
<dbReference type="EC" id="2.7.11.1" evidence="1"/>
<keyword evidence="2" id="KW-0723">Serine/threonine-protein kinase</keyword>
<keyword evidence="10" id="KW-1185">Reference proteome</keyword>
<accession>A0ABP4HBP7</accession>
<dbReference type="Gene3D" id="3.30.200.20">
    <property type="entry name" value="Phosphorylase Kinase, domain 1"/>
    <property type="match status" value="1"/>
</dbReference>
<protein>
    <recommendedName>
        <fullName evidence="1">non-specific serine/threonine protein kinase</fullName>
        <ecNumber evidence="1">2.7.11.1</ecNumber>
    </recommendedName>
</protein>
<evidence type="ECO:0000256" key="4">
    <source>
        <dbReference type="ARBA" id="ARBA00022741"/>
    </source>
</evidence>
<keyword evidence="4 7" id="KW-0547">Nucleotide-binding</keyword>
<dbReference type="PROSITE" id="PS50011">
    <property type="entry name" value="PROTEIN_KINASE_DOM"/>
    <property type="match status" value="1"/>
</dbReference>
<evidence type="ECO:0000256" key="5">
    <source>
        <dbReference type="ARBA" id="ARBA00022777"/>
    </source>
</evidence>
<dbReference type="PROSITE" id="PS00108">
    <property type="entry name" value="PROTEIN_KINASE_ST"/>
    <property type="match status" value="1"/>
</dbReference>
<dbReference type="InterPro" id="IPR011990">
    <property type="entry name" value="TPR-like_helical_dom_sf"/>
</dbReference>
<gene>
    <name evidence="9" type="ORF">GCM10009665_48930</name>
</gene>
<feature type="domain" description="Protein kinase" evidence="8">
    <location>
        <begin position="11"/>
        <end position="271"/>
    </location>
</feature>
<dbReference type="SUPFAM" id="SSF56112">
    <property type="entry name" value="Protein kinase-like (PK-like)"/>
    <property type="match status" value="1"/>
</dbReference>
<dbReference type="PANTHER" id="PTHR43289">
    <property type="entry name" value="MITOGEN-ACTIVATED PROTEIN KINASE KINASE KINASE 20-RELATED"/>
    <property type="match status" value="1"/>
</dbReference>
<evidence type="ECO:0000313" key="10">
    <source>
        <dbReference type="Proteomes" id="UP001500037"/>
    </source>
</evidence>
<dbReference type="InterPro" id="IPR011009">
    <property type="entry name" value="Kinase-like_dom_sf"/>
</dbReference>
<keyword evidence="6 7" id="KW-0067">ATP-binding</keyword>
<feature type="binding site" evidence="7">
    <location>
        <position position="40"/>
    </location>
    <ligand>
        <name>ATP</name>
        <dbReference type="ChEBI" id="CHEBI:30616"/>
    </ligand>
</feature>
<dbReference type="Gene3D" id="1.10.510.10">
    <property type="entry name" value="Transferase(Phosphotransferase) domain 1"/>
    <property type="match status" value="1"/>
</dbReference>
<sequence>MRAGELLGERYQLVRELGRGGFGVVWEAYDRRLGRQVAVKTLHQNHDRAAASDLARLRREVEVLARLAHPHIVVVFDLGEVRTDEELFSYVVMELLGGPTLAQVMAAGRCELPLALEWARQLCTALGAAHAARVVHRDVKPENIMFGAADRAVLKVLDFGIAQYEDNQDPLTTTGSVIGSVRYLAPERWRGEPGTAGSDLYAVGCVLYELFTGQRPFTATQHYGLMVQHQEHVPERPAALPADVADLVMDLLAKDPEQRPADAAQVARRLARAAEAVRGLRRRADAAFVAATEGRAADAVRELQDVIPQFALTFGPQDGRTLRTCHDLAVSLERAGRRAEAYGLLRELLPAAERALGERHQDVEDLRHRLERTAAELTPAELGNPEPPAGLLAELLGAVNRMPA</sequence>
<evidence type="ECO:0000256" key="7">
    <source>
        <dbReference type="PROSITE-ProRule" id="PRU10141"/>
    </source>
</evidence>
<organism evidence="9 10">
    <name type="scientific">Kitasatospora nipponensis</name>
    <dbReference type="NCBI Taxonomy" id="258049"/>
    <lineage>
        <taxon>Bacteria</taxon>
        <taxon>Bacillati</taxon>
        <taxon>Actinomycetota</taxon>
        <taxon>Actinomycetes</taxon>
        <taxon>Kitasatosporales</taxon>
        <taxon>Streptomycetaceae</taxon>
        <taxon>Kitasatospora</taxon>
    </lineage>
</organism>
<dbReference type="Pfam" id="PF00069">
    <property type="entry name" value="Pkinase"/>
    <property type="match status" value="1"/>
</dbReference>
<name>A0ABP4HBP7_9ACTN</name>
<keyword evidence="3" id="KW-0808">Transferase</keyword>